<protein>
    <submittedName>
        <fullName evidence="1">Uncharacterized protein</fullName>
    </submittedName>
</protein>
<comment type="caution">
    <text evidence="1">The sequence shown here is derived from an EMBL/GenBank/DDBJ whole genome shotgun (WGS) entry which is preliminary data.</text>
</comment>
<organism evidence="1 3">
    <name type="scientific">Rotaria sordida</name>
    <dbReference type="NCBI Taxonomy" id="392033"/>
    <lineage>
        <taxon>Eukaryota</taxon>
        <taxon>Metazoa</taxon>
        <taxon>Spiralia</taxon>
        <taxon>Gnathifera</taxon>
        <taxon>Rotifera</taxon>
        <taxon>Eurotatoria</taxon>
        <taxon>Bdelloidea</taxon>
        <taxon>Philodinida</taxon>
        <taxon>Philodinidae</taxon>
        <taxon>Rotaria</taxon>
    </lineage>
</organism>
<evidence type="ECO:0000313" key="2">
    <source>
        <dbReference type="EMBL" id="CAF3934818.1"/>
    </source>
</evidence>
<dbReference type="Proteomes" id="UP000663836">
    <property type="component" value="Unassembled WGS sequence"/>
</dbReference>
<gene>
    <name evidence="2" type="ORF">JBS370_LOCUS22660</name>
    <name evidence="1" type="ORF">ZHD862_LOCUS30316</name>
</gene>
<dbReference type="EMBL" id="CAJNOT010002832">
    <property type="protein sequence ID" value="CAF1346280.1"/>
    <property type="molecule type" value="Genomic_DNA"/>
</dbReference>
<dbReference type="Proteomes" id="UP000663864">
    <property type="component" value="Unassembled WGS sequence"/>
</dbReference>
<evidence type="ECO:0000313" key="3">
    <source>
        <dbReference type="Proteomes" id="UP000663864"/>
    </source>
</evidence>
<proteinExistence type="predicted"/>
<evidence type="ECO:0000313" key="1">
    <source>
        <dbReference type="EMBL" id="CAF1346280.1"/>
    </source>
</evidence>
<dbReference type="AlphaFoldDB" id="A0A815GX70"/>
<reference evidence="1" key="1">
    <citation type="submission" date="2021-02" db="EMBL/GenBank/DDBJ databases">
        <authorList>
            <person name="Nowell W R."/>
        </authorList>
    </citation>
    <scope>NUCLEOTIDE SEQUENCE</scope>
</reference>
<name>A0A815GX70_9BILA</name>
<sequence>MFRQRLLSTDVLPHDSSYSASVSPILPHHPQYRNNVVHASTQISGTMTINSSFLLEKKQEQAWLPISINIDASQLCQTHSSIVVTTLQQYFLPVFPVCNDSGEFYPLLANIPFNNLSTIEERLRRAHYFENKYTNILPNYGVTLRLDLQQCLESYARQWNVHQTILMINLNRLFHLVSRFTLKDYFIKKQEKSYELSMEEWFIVLEFYLQMDVSCFYMKTCTFRNAKPFWDYIGIFSYGKPKAQYGMKQCKDKSCRFCYERLDLTNRFERAMNFSNQQIHRFLNNYQVYLNCDVSCRTSNVIYALTCPCYRYDYIGRCIVPFRDRMAKHRTYGCRLISNFFLGQIVADRLQVDREPDPLIPDCEKKLYAHSTQCSVALQVFLKCHPEYWCLVPMTKEQVQMDDAHITSVERYLLARYQDSFSVTTQTGTYERNKTLVQWCVNHVPSPPSNYQFSLRQKVEQYRFFRKKSDVSVTRFLDLYNAAIVLALPENASDAMRHTIQALLVVFAEPKLVITTSDMDQEIKSNDATDKDYWCQHLLHPRLSQYSNSTNI</sequence>
<dbReference type="EMBL" id="CAJOBD010003203">
    <property type="protein sequence ID" value="CAF3934818.1"/>
    <property type="molecule type" value="Genomic_DNA"/>
</dbReference>
<accession>A0A815GX70</accession>